<proteinExistence type="predicted"/>
<accession>A0A382Z5F7</accession>
<sequence length="145" mass="15251">MGAFSKIFKGIKKGFKKIGKGVKSAFQKFGKFMGKIGILGQIAMMFILPGIGNALLSSFSGLWTSAMQGLSTIGKGVGLGAKVAKAAAWTMGKAQQFAQFGQAGFKTVTDGVTKFFEHTGKYVGGKLGIAEVPNITAGEAWQNYQ</sequence>
<organism evidence="2">
    <name type="scientific">marine metagenome</name>
    <dbReference type="NCBI Taxonomy" id="408172"/>
    <lineage>
        <taxon>unclassified sequences</taxon>
        <taxon>metagenomes</taxon>
        <taxon>ecological metagenomes</taxon>
    </lineage>
</organism>
<gene>
    <name evidence="2" type="ORF">METZ01_LOCUS443585</name>
</gene>
<dbReference type="EMBL" id="UINC01181169">
    <property type="protein sequence ID" value="SVD90731.1"/>
    <property type="molecule type" value="Genomic_DNA"/>
</dbReference>
<feature type="non-terminal residue" evidence="2">
    <location>
        <position position="145"/>
    </location>
</feature>
<keyword evidence="1" id="KW-1133">Transmembrane helix</keyword>
<keyword evidence="1" id="KW-0812">Transmembrane</keyword>
<evidence type="ECO:0000313" key="2">
    <source>
        <dbReference type="EMBL" id="SVD90731.1"/>
    </source>
</evidence>
<dbReference type="AlphaFoldDB" id="A0A382Z5F7"/>
<name>A0A382Z5F7_9ZZZZ</name>
<evidence type="ECO:0000256" key="1">
    <source>
        <dbReference type="SAM" id="Phobius"/>
    </source>
</evidence>
<reference evidence="2" key="1">
    <citation type="submission" date="2018-05" db="EMBL/GenBank/DDBJ databases">
        <authorList>
            <person name="Lanie J.A."/>
            <person name="Ng W.-L."/>
            <person name="Kazmierczak K.M."/>
            <person name="Andrzejewski T.M."/>
            <person name="Davidsen T.M."/>
            <person name="Wayne K.J."/>
            <person name="Tettelin H."/>
            <person name="Glass J.I."/>
            <person name="Rusch D."/>
            <person name="Podicherti R."/>
            <person name="Tsui H.-C.T."/>
            <person name="Winkler M.E."/>
        </authorList>
    </citation>
    <scope>NUCLEOTIDE SEQUENCE</scope>
</reference>
<keyword evidence="1" id="KW-0472">Membrane</keyword>
<feature type="transmembrane region" description="Helical" evidence="1">
    <location>
        <begin position="38"/>
        <end position="63"/>
    </location>
</feature>
<protein>
    <submittedName>
        <fullName evidence="2">Uncharacterized protein</fullName>
    </submittedName>
</protein>